<feature type="region of interest" description="Disordered" evidence="1">
    <location>
        <begin position="131"/>
        <end position="201"/>
    </location>
</feature>
<evidence type="ECO:0000313" key="2">
    <source>
        <dbReference type="EMBL" id="CAL8117086.1"/>
    </source>
</evidence>
<feature type="compositionally biased region" description="Low complexity" evidence="1">
    <location>
        <begin position="153"/>
        <end position="163"/>
    </location>
</feature>
<reference evidence="2 3" key="1">
    <citation type="submission" date="2024-08" db="EMBL/GenBank/DDBJ databases">
        <authorList>
            <person name="Cucini C."/>
            <person name="Frati F."/>
        </authorList>
    </citation>
    <scope>NUCLEOTIDE SEQUENCE [LARGE SCALE GENOMIC DNA]</scope>
</reference>
<protein>
    <submittedName>
        <fullName evidence="2">Uncharacterized protein</fullName>
    </submittedName>
</protein>
<dbReference type="Proteomes" id="UP001642540">
    <property type="component" value="Unassembled WGS sequence"/>
</dbReference>
<comment type="caution">
    <text evidence="2">The sequence shown here is derived from an EMBL/GenBank/DDBJ whole genome shotgun (WGS) entry which is preliminary data.</text>
</comment>
<gene>
    <name evidence="2" type="ORF">ODALV1_LOCUS17528</name>
</gene>
<organism evidence="2 3">
    <name type="scientific">Orchesella dallaii</name>
    <dbReference type="NCBI Taxonomy" id="48710"/>
    <lineage>
        <taxon>Eukaryota</taxon>
        <taxon>Metazoa</taxon>
        <taxon>Ecdysozoa</taxon>
        <taxon>Arthropoda</taxon>
        <taxon>Hexapoda</taxon>
        <taxon>Collembola</taxon>
        <taxon>Entomobryomorpha</taxon>
        <taxon>Entomobryoidea</taxon>
        <taxon>Orchesellidae</taxon>
        <taxon>Orchesellinae</taxon>
        <taxon>Orchesella</taxon>
    </lineage>
</organism>
<keyword evidence="3" id="KW-1185">Reference proteome</keyword>
<evidence type="ECO:0000256" key="1">
    <source>
        <dbReference type="SAM" id="MobiDB-lite"/>
    </source>
</evidence>
<dbReference type="EMBL" id="CAXLJM020000053">
    <property type="protein sequence ID" value="CAL8117086.1"/>
    <property type="molecule type" value="Genomic_DNA"/>
</dbReference>
<sequence>MCQFCNSNKSSCSSISVPHYRTYLKLEQDSATVFLFMDYLLDLDYFSIFDDLIPSSFLPTLQNLIDRTWHCFQLRYQLFPIRFPRGIHHPPEPNEQSRIAPSPIPSTISDIFGLEDSFGVPTLPAHVYMENMGNDNSINGRRNSQIPTRRRSTSTSPSFRPQRQPLPKPKPSCHCQCCSPIGGPPRRHTSTSTSPSRSRRRRAAFEEILKDNTNNNADIYTRASAINLLQIGISRNILQEDSHPPQVSESDTCTKLIREGVHLLQEGKELLEDNQEMVSKSHTSSLLYNTACKLTDAVNGQLKTIREENEMLKLTNKLLRNQITEMTVAEDMKKVDKELQLEQDDCKMLKKPTTSFSSGREQDTCEEVTENAESCENVETRLLEERVCTLEKTSEVQKELISSLQERLHRQEIRYHETLTKFDETCRSMKLMFEGLRSATLSSSPVEEKINKKSIK</sequence>
<feature type="compositionally biased region" description="Polar residues" evidence="1">
    <location>
        <begin position="133"/>
        <end position="146"/>
    </location>
</feature>
<evidence type="ECO:0000313" key="3">
    <source>
        <dbReference type="Proteomes" id="UP001642540"/>
    </source>
</evidence>
<proteinExistence type="predicted"/>
<accession>A0ABP1R1J3</accession>
<name>A0ABP1R1J3_9HEXA</name>